<dbReference type="InterPro" id="IPR013216">
    <property type="entry name" value="Methyltransf_11"/>
</dbReference>
<dbReference type="PANTHER" id="PTHR44942">
    <property type="entry name" value="METHYLTRANSF_11 DOMAIN-CONTAINING PROTEIN"/>
    <property type="match status" value="1"/>
</dbReference>
<dbReference type="Pfam" id="PF08241">
    <property type="entry name" value="Methyltransf_11"/>
    <property type="match status" value="1"/>
</dbReference>
<dbReference type="CDD" id="cd02440">
    <property type="entry name" value="AdoMet_MTases"/>
    <property type="match status" value="1"/>
</dbReference>
<comment type="similarity">
    <text evidence="1">Belongs to the methyltransferase superfamily.</text>
</comment>
<keyword evidence="2 5" id="KW-0489">Methyltransferase</keyword>
<proteinExistence type="inferred from homology"/>
<feature type="domain" description="Methyltransferase type 11" evidence="4">
    <location>
        <begin position="60"/>
        <end position="152"/>
    </location>
</feature>
<dbReference type="InterPro" id="IPR051052">
    <property type="entry name" value="Diverse_substrate_MTase"/>
</dbReference>
<dbReference type="Gene3D" id="3.40.50.150">
    <property type="entry name" value="Vaccinia Virus protein VP39"/>
    <property type="match status" value="1"/>
</dbReference>
<dbReference type="SUPFAM" id="SSF53335">
    <property type="entry name" value="S-adenosyl-L-methionine-dependent methyltransferases"/>
    <property type="match status" value="1"/>
</dbReference>
<dbReference type="GO" id="GO:0008757">
    <property type="term" value="F:S-adenosylmethionine-dependent methyltransferase activity"/>
    <property type="evidence" value="ECO:0007669"/>
    <property type="project" value="InterPro"/>
</dbReference>
<name>A0AAD9PW95_ACRCE</name>
<dbReference type="Proteomes" id="UP001249851">
    <property type="component" value="Unassembled WGS sequence"/>
</dbReference>
<dbReference type="GO" id="GO:0032259">
    <property type="term" value="P:methylation"/>
    <property type="evidence" value="ECO:0007669"/>
    <property type="project" value="UniProtKB-KW"/>
</dbReference>
<dbReference type="PANTHER" id="PTHR44942:SF4">
    <property type="entry name" value="METHYLTRANSFERASE TYPE 11 DOMAIN-CONTAINING PROTEIN"/>
    <property type="match status" value="1"/>
</dbReference>
<organism evidence="5 6">
    <name type="scientific">Acropora cervicornis</name>
    <name type="common">Staghorn coral</name>
    <dbReference type="NCBI Taxonomy" id="6130"/>
    <lineage>
        <taxon>Eukaryota</taxon>
        <taxon>Metazoa</taxon>
        <taxon>Cnidaria</taxon>
        <taxon>Anthozoa</taxon>
        <taxon>Hexacorallia</taxon>
        <taxon>Scleractinia</taxon>
        <taxon>Astrocoeniina</taxon>
        <taxon>Acroporidae</taxon>
        <taxon>Acropora</taxon>
    </lineage>
</organism>
<dbReference type="AlphaFoldDB" id="A0AAD9PW95"/>
<dbReference type="EMBL" id="JARQWQ010000112">
    <property type="protein sequence ID" value="KAK2550357.1"/>
    <property type="molecule type" value="Genomic_DNA"/>
</dbReference>
<keyword evidence="6" id="KW-1185">Reference proteome</keyword>
<evidence type="ECO:0000259" key="4">
    <source>
        <dbReference type="Pfam" id="PF08241"/>
    </source>
</evidence>
<comment type="caution">
    <text evidence="5">The sequence shown here is derived from an EMBL/GenBank/DDBJ whole genome shotgun (WGS) entry which is preliminary data.</text>
</comment>
<reference evidence="5" key="2">
    <citation type="journal article" date="2023" name="Science">
        <title>Genomic signatures of disease resistance in endangered staghorn corals.</title>
        <authorList>
            <person name="Vollmer S.V."/>
            <person name="Selwyn J.D."/>
            <person name="Despard B.A."/>
            <person name="Roesel C.L."/>
        </authorList>
    </citation>
    <scope>NUCLEOTIDE SEQUENCE</scope>
    <source>
        <strain evidence="5">K2</strain>
    </source>
</reference>
<accession>A0AAD9PW95</accession>
<evidence type="ECO:0000313" key="6">
    <source>
        <dbReference type="Proteomes" id="UP001249851"/>
    </source>
</evidence>
<reference evidence="5" key="1">
    <citation type="journal article" date="2023" name="G3 (Bethesda)">
        <title>Whole genome assembly and annotation of the endangered Caribbean coral Acropora cervicornis.</title>
        <authorList>
            <person name="Selwyn J.D."/>
            <person name="Vollmer S.V."/>
        </authorList>
    </citation>
    <scope>NUCLEOTIDE SEQUENCE</scope>
    <source>
        <strain evidence="5">K2</strain>
    </source>
</reference>
<gene>
    <name evidence="5" type="ORF">P5673_029059</name>
</gene>
<sequence length="282" mass="32540">MTDNIAGLSSSFVTEVARKAFASSSNYEKVRQGYPEDAVRLFLQNLRLLDDSTACKKKVLELGSGTGKFTRVMLEIVNKQNVTVIASDPLEEMCKEFKHHQPDTEIIQCAAERIDLLDASIDVVIASQCFHWFANSAALEEIHRVLVNDGFFGMIWAIPDFSVPWLARLWEFLAPLYKEKSIVLPFDEKWADVFSSTRRRLFSDLEGNLDFRLNFPKKGFDEAYQLFASVSFIASANESTKRSFQQLFYKVMREEFEDKGVNFEQVPFKIYLYWCNKINQQN</sequence>
<protein>
    <submittedName>
        <fullName evidence="5">Methyltransferase-like C25B8.10</fullName>
    </submittedName>
</protein>
<dbReference type="InterPro" id="IPR029063">
    <property type="entry name" value="SAM-dependent_MTases_sf"/>
</dbReference>
<evidence type="ECO:0000313" key="5">
    <source>
        <dbReference type="EMBL" id="KAK2550357.1"/>
    </source>
</evidence>
<evidence type="ECO:0000256" key="1">
    <source>
        <dbReference type="ARBA" id="ARBA00008361"/>
    </source>
</evidence>
<evidence type="ECO:0000256" key="2">
    <source>
        <dbReference type="ARBA" id="ARBA00022603"/>
    </source>
</evidence>
<keyword evidence="3" id="KW-0808">Transferase</keyword>
<evidence type="ECO:0000256" key="3">
    <source>
        <dbReference type="ARBA" id="ARBA00022679"/>
    </source>
</evidence>